<dbReference type="EMBL" id="OX597823">
    <property type="protein sequence ID" value="CAI9729310.1"/>
    <property type="molecule type" value="Genomic_DNA"/>
</dbReference>
<sequence length="69" mass="7369">MNCIDVDGNDSSSSSSSSNGFCCNGLGGSDSVGGSRDGSDELYFTAVSKRCATVRWEHNHNEYKTNIKL</sequence>
<gene>
    <name evidence="1" type="ORF">OCTVUL_1B026685</name>
</gene>
<name>A0AA36B7I8_OCTVU</name>
<protein>
    <submittedName>
        <fullName evidence="1">Uncharacterized protein</fullName>
    </submittedName>
</protein>
<dbReference type="Proteomes" id="UP001162480">
    <property type="component" value="Chromosome 10"/>
</dbReference>
<evidence type="ECO:0000313" key="1">
    <source>
        <dbReference type="EMBL" id="CAI9729310.1"/>
    </source>
</evidence>
<reference evidence="1" key="1">
    <citation type="submission" date="2023-08" db="EMBL/GenBank/DDBJ databases">
        <authorList>
            <person name="Alioto T."/>
            <person name="Alioto T."/>
            <person name="Gomez Garrido J."/>
        </authorList>
    </citation>
    <scope>NUCLEOTIDE SEQUENCE</scope>
</reference>
<proteinExistence type="predicted"/>
<evidence type="ECO:0000313" key="2">
    <source>
        <dbReference type="Proteomes" id="UP001162480"/>
    </source>
</evidence>
<dbReference type="AlphaFoldDB" id="A0AA36B7I8"/>
<keyword evidence="2" id="KW-1185">Reference proteome</keyword>
<organism evidence="1 2">
    <name type="scientific">Octopus vulgaris</name>
    <name type="common">Common octopus</name>
    <dbReference type="NCBI Taxonomy" id="6645"/>
    <lineage>
        <taxon>Eukaryota</taxon>
        <taxon>Metazoa</taxon>
        <taxon>Spiralia</taxon>
        <taxon>Lophotrochozoa</taxon>
        <taxon>Mollusca</taxon>
        <taxon>Cephalopoda</taxon>
        <taxon>Coleoidea</taxon>
        <taxon>Octopodiformes</taxon>
        <taxon>Octopoda</taxon>
        <taxon>Incirrata</taxon>
        <taxon>Octopodidae</taxon>
        <taxon>Octopus</taxon>
    </lineage>
</organism>
<accession>A0AA36B7I8</accession>